<reference evidence="2" key="1">
    <citation type="journal article" date="2014" name="Int. J. Syst. Evol. Microbiol.">
        <title>Complete genome sequence of Corynebacterium casei LMG S-19264T (=DSM 44701T), isolated from a smear-ripened cheese.</title>
        <authorList>
            <consortium name="US DOE Joint Genome Institute (JGI-PGF)"/>
            <person name="Walter F."/>
            <person name="Albersmeier A."/>
            <person name="Kalinowski J."/>
            <person name="Ruckert C."/>
        </authorList>
    </citation>
    <scope>NUCLEOTIDE SEQUENCE</scope>
    <source>
        <strain evidence="2">CGMCC 1.12919</strain>
    </source>
</reference>
<feature type="chain" id="PRO_5037181758" description="Phenol degradation protein meta" evidence="1">
    <location>
        <begin position="26"/>
        <end position="334"/>
    </location>
</feature>
<evidence type="ECO:0000313" key="3">
    <source>
        <dbReference type="Proteomes" id="UP000637002"/>
    </source>
</evidence>
<proteinExistence type="predicted"/>
<dbReference type="Proteomes" id="UP000637002">
    <property type="component" value="Unassembled WGS sequence"/>
</dbReference>
<gene>
    <name evidence="2" type="ORF">GCM10010994_41740</name>
</gene>
<keyword evidence="3" id="KW-1185">Reference proteome</keyword>
<dbReference type="InterPro" id="IPR025737">
    <property type="entry name" value="FApF"/>
</dbReference>
<feature type="signal peptide" evidence="1">
    <location>
        <begin position="1"/>
        <end position="25"/>
    </location>
</feature>
<keyword evidence="1" id="KW-0732">Signal</keyword>
<name>A0A916UMM1_9HYPH</name>
<sequence>MCRSWLTLALALAVSSALLGRRAQATESGASLYVPGLRGPLSGIVPPPGFYFNNDFYFYSGELSGGRRIQIGGAVLAGVDIEARVDFLTASWVTPVEIFGGRLGFGVTLPFGVPRVSASALIAAPRFGQSFAFSNRDATFVAGDPVVTTMIGWDAGKFHWSVGVAVSIPGGAYRDGELSNLAFNRPVGDVYAALTWLDPELGLDVSGAVGFEFNGKNSDTDYRSGNAFHVDLAVSKNLTREFAVGLLAAHYEQISADSGEGNRIGPFKGRVTAVGATASYNAAILGTPVTTRIKLLREVEVENRPQGTMGLLTVAFPIGGHSHSGSQRAAAAHR</sequence>
<dbReference type="AlphaFoldDB" id="A0A916UMM1"/>
<dbReference type="EMBL" id="BMGG01000007">
    <property type="protein sequence ID" value="GGC79311.1"/>
    <property type="molecule type" value="Genomic_DNA"/>
</dbReference>
<comment type="caution">
    <text evidence="2">The sequence shown here is derived from an EMBL/GenBank/DDBJ whole genome shotgun (WGS) entry which is preliminary data.</text>
</comment>
<reference evidence="2" key="2">
    <citation type="submission" date="2020-09" db="EMBL/GenBank/DDBJ databases">
        <authorList>
            <person name="Sun Q."/>
            <person name="Zhou Y."/>
        </authorList>
    </citation>
    <scope>NUCLEOTIDE SEQUENCE</scope>
    <source>
        <strain evidence="2">CGMCC 1.12919</strain>
    </source>
</reference>
<evidence type="ECO:0000256" key="1">
    <source>
        <dbReference type="SAM" id="SignalP"/>
    </source>
</evidence>
<protein>
    <recommendedName>
        <fullName evidence="4">Phenol degradation protein meta</fullName>
    </recommendedName>
</protein>
<evidence type="ECO:0008006" key="4">
    <source>
        <dbReference type="Google" id="ProtNLM"/>
    </source>
</evidence>
<accession>A0A916UMM1</accession>
<organism evidence="2 3">
    <name type="scientific">Chelatococcus reniformis</name>
    <dbReference type="NCBI Taxonomy" id="1494448"/>
    <lineage>
        <taxon>Bacteria</taxon>
        <taxon>Pseudomonadati</taxon>
        <taxon>Pseudomonadota</taxon>
        <taxon>Alphaproteobacteria</taxon>
        <taxon>Hyphomicrobiales</taxon>
        <taxon>Chelatococcaceae</taxon>
        <taxon>Chelatococcus</taxon>
    </lineage>
</organism>
<evidence type="ECO:0000313" key="2">
    <source>
        <dbReference type="EMBL" id="GGC79311.1"/>
    </source>
</evidence>
<dbReference type="Pfam" id="PF13557">
    <property type="entry name" value="Phenol_MetA_deg"/>
    <property type="match status" value="1"/>
</dbReference>